<evidence type="ECO:0000313" key="2">
    <source>
        <dbReference type="EMBL" id="PPJ62214.1"/>
    </source>
</evidence>
<dbReference type="EMBL" id="PGEM01000134">
    <property type="protein sequence ID" value="PPJ62214.1"/>
    <property type="molecule type" value="Genomic_DNA"/>
</dbReference>
<dbReference type="Pfam" id="PF11832">
    <property type="entry name" value="DUF3352"/>
    <property type="match status" value="1"/>
</dbReference>
<feature type="transmembrane region" description="Helical" evidence="1">
    <location>
        <begin position="7"/>
        <end position="29"/>
    </location>
</feature>
<comment type="caution">
    <text evidence="2">The sequence shown here is derived from an EMBL/GenBank/DDBJ whole genome shotgun (WGS) entry which is preliminary data.</text>
</comment>
<dbReference type="RefSeq" id="WP_104388912.1">
    <property type="nucleotide sequence ID" value="NZ_PGEM01000134.1"/>
</dbReference>
<reference evidence="2 3" key="1">
    <citation type="submission" date="2018-02" db="EMBL/GenBank/DDBJ databases">
        <title>Discovery of a pederin family compound in a non-symbiotic bloom-forming cyanobacterium.</title>
        <authorList>
            <person name="Kust A."/>
            <person name="Mares J."/>
            <person name="Jokela J."/>
            <person name="Urajova P."/>
            <person name="Hajek J."/>
            <person name="Saurav K."/>
            <person name="Voracova K."/>
            <person name="Fewer D.P."/>
            <person name="Haapaniemi E."/>
            <person name="Permi P."/>
            <person name="Rehakova K."/>
            <person name="Sivonen K."/>
            <person name="Hrouzek P."/>
        </authorList>
    </citation>
    <scope>NUCLEOTIDE SEQUENCE [LARGE SCALE GENOMIC DNA]</scope>
    <source>
        <strain evidence="2 3">CHARLIE-1</strain>
    </source>
</reference>
<evidence type="ECO:0000256" key="1">
    <source>
        <dbReference type="SAM" id="Phobius"/>
    </source>
</evidence>
<organism evidence="2 3">
    <name type="scientific">Cuspidothrix issatschenkoi CHARLIE-1</name>
    <dbReference type="NCBI Taxonomy" id="2052836"/>
    <lineage>
        <taxon>Bacteria</taxon>
        <taxon>Bacillati</taxon>
        <taxon>Cyanobacteriota</taxon>
        <taxon>Cyanophyceae</taxon>
        <taxon>Nostocales</taxon>
        <taxon>Aphanizomenonaceae</taxon>
        <taxon>Cuspidothrix</taxon>
    </lineage>
</organism>
<dbReference type="AlphaFoldDB" id="A0A2S6CR09"/>
<dbReference type="Proteomes" id="UP000239589">
    <property type="component" value="Unassembled WGS sequence"/>
</dbReference>
<proteinExistence type="predicted"/>
<gene>
    <name evidence="2" type="ORF">CUN59_16760</name>
</gene>
<evidence type="ECO:0000313" key="3">
    <source>
        <dbReference type="Proteomes" id="UP000239589"/>
    </source>
</evidence>
<accession>A0A2S6CR09</accession>
<name>A0A2S6CR09_9CYAN</name>
<dbReference type="InterPro" id="IPR021787">
    <property type="entry name" value="DUF3352"/>
</dbReference>
<keyword evidence="3" id="KW-1185">Reference proteome</keyword>
<protein>
    <submittedName>
        <fullName evidence="2">Metalloendopeptidase</fullName>
    </submittedName>
</protein>
<keyword evidence="1" id="KW-0812">Transmembrane</keyword>
<dbReference type="OrthoDB" id="451203at2"/>
<keyword evidence="1" id="KW-1133">Transmembrane helix</keyword>
<keyword evidence="1" id="KW-0472">Membrane</keyword>
<sequence>MPEKKSSLLIPVVGTVIILAGGIAAYMYLKGSGSSSNPLGSAKLVPVNALMATYIDTKPESWDRLTKFGTPEARKIIGKGLQDFNQQILNDNGISYAADIKPWVGGVMIAVLPPDNKKTSLVNLQASEEPNILLVVDIKDKIAALNFANKLKQQKNVKTQESDYKGEKIIETKGQGEPTYTTVLNNNHLLFTSNKQAVEKAIDTFKGEASFATKAGANEILSKGVDVKNSLAQVYIPDYGNMIEKIAALNPQSPKLPPQTLAQIKQVKSLVAGVGVDDMGLRFKAVVNLDPELNKFQYQTTPAKIVGQFPSETFALASGQGINKSWQTFVAQSKDYPELNQGLQQARTQLKTLQLDLDQDIFSWMTGEFGIGAIQSNQGLLASLGFGGALVLDTSDRKTAEATFTKLDNLAKQQSLNVANKNIGGKDVTEWQIPQQGALISHGWLDNDTVFLAIGGPIAETLANRKGQALDQNETFKSVTSSLQTPNAGYFYLDMEKTTTIIERLAAQSQPLPPDATAILNSIRGLGVTVNSPDKSMTQMEMLFALKPTSGK</sequence>